<organism evidence="3 4">
    <name type="scientific">Diploscapter pachys</name>
    <dbReference type="NCBI Taxonomy" id="2018661"/>
    <lineage>
        <taxon>Eukaryota</taxon>
        <taxon>Metazoa</taxon>
        <taxon>Ecdysozoa</taxon>
        <taxon>Nematoda</taxon>
        <taxon>Chromadorea</taxon>
        <taxon>Rhabditida</taxon>
        <taxon>Rhabditina</taxon>
        <taxon>Rhabditomorpha</taxon>
        <taxon>Rhabditoidea</taxon>
        <taxon>Rhabditidae</taxon>
        <taxon>Diploscapter</taxon>
    </lineage>
</organism>
<evidence type="ECO:0000313" key="4">
    <source>
        <dbReference type="Proteomes" id="UP000218231"/>
    </source>
</evidence>
<dbReference type="Proteomes" id="UP000218231">
    <property type="component" value="Unassembled WGS sequence"/>
</dbReference>
<feature type="transmembrane region" description="Helical" evidence="1">
    <location>
        <begin position="513"/>
        <end position="531"/>
    </location>
</feature>
<feature type="transmembrane region" description="Helical" evidence="1">
    <location>
        <begin position="543"/>
        <end position="561"/>
    </location>
</feature>
<sequence length="584" mass="66312">MSLVESFPKPPFSIEGLYKEAKASDLHGHPLASHAIIPYSATQGYCILLPVHTSLKGKYVKITHPTSEQSEIQVVSVQDEKENRPLLPIVERFHTAPEARPVECHLNHILSEKALGRFNLELKKNLTMDTFEESDTWRDDAGFLVTDRNTFFLYKFDTSKLLKTLLPAEGVTIEECSKDHLDALGDFDNSFTGLRRDTLLEILLENSQILAATNGETVDGFIVGQKTGRILAIYAETVEIAHSLLKAYIEKNKLKSVELFAVKGVWECEPESQKKANNQVIMNESDYYPDSDEMFPSTPTALYEASQNQQGGQNSSYSDYNGSVHYATNYDGLSEMTTFGGLSNLAHFLMLAYVYYIPKTLAHWCVTRKERGKYFTIGLHRSYIIWALLVTLQKYLEFVGIEHFMLEQKTTWAMFAIIGTIFSYAMNIPVFLQSFQQDTSGAVDTRLRPQFILDGLIPFGTWLFFIHTSRIAKKSNIAEDKGTHLEHPMAPITHVPVTRYSDKPTVLDQVGKIVWYQGIISLFVIPLYIAFMIRGNFTDTMEIFLGHPTEMLTIVIFRSLLRKKRATRPCCCLWCCDEASAYDK</sequence>
<dbReference type="Pfam" id="PF24524">
    <property type="entry name" value="DUF7596"/>
    <property type="match status" value="1"/>
</dbReference>
<comment type="caution">
    <text evidence="3">The sequence shown here is derived from an EMBL/GenBank/DDBJ whole genome shotgun (WGS) entry which is preliminary data.</text>
</comment>
<feature type="domain" description="DUF7596" evidence="2">
    <location>
        <begin position="21"/>
        <end position="145"/>
    </location>
</feature>
<evidence type="ECO:0000256" key="1">
    <source>
        <dbReference type="SAM" id="Phobius"/>
    </source>
</evidence>
<evidence type="ECO:0000313" key="3">
    <source>
        <dbReference type="EMBL" id="PAV74654.1"/>
    </source>
</evidence>
<keyword evidence="1" id="KW-1133">Transmembrane helix</keyword>
<dbReference type="EMBL" id="LIAE01008309">
    <property type="protein sequence ID" value="PAV74654.1"/>
    <property type="molecule type" value="Genomic_DNA"/>
</dbReference>
<dbReference type="OrthoDB" id="5912250at2759"/>
<gene>
    <name evidence="3" type="ORF">WR25_25651</name>
</gene>
<evidence type="ECO:0000259" key="2">
    <source>
        <dbReference type="Pfam" id="PF24524"/>
    </source>
</evidence>
<reference evidence="3 4" key="1">
    <citation type="journal article" date="2017" name="Curr. Biol.">
        <title>Genome architecture and evolution of a unichromosomal asexual nematode.</title>
        <authorList>
            <person name="Fradin H."/>
            <person name="Zegar C."/>
            <person name="Gutwein M."/>
            <person name="Lucas J."/>
            <person name="Kovtun M."/>
            <person name="Corcoran D."/>
            <person name="Baugh L.R."/>
            <person name="Kiontke K."/>
            <person name="Gunsalus K."/>
            <person name="Fitch D.H."/>
            <person name="Piano F."/>
        </authorList>
    </citation>
    <scope>NUCLEOTIDE SEQUENCE [LARGE SCALE GENOMIC DNA]</scope>
    <source>
        <strain evidence="3">PF1309</strain>
    </source>
</reference>
<feature type="transmembrane region" description="Helical" evidence="1">
    <location>
        <begin position="345"/>
        <end position="362"/>
    </location>
</feature>
<keyword evidence="1" id="KW-0472">Membrane</keyword>
<accession>A0A2A2KL01</accession>
<keyword evidence="4" id="KW-1185">Reference proteome</keyword>
<proteinExistence type="predicted"/>
<feature type="transmembrane region" description="Helical" evidence="1">
    <location>
        <begin position="412"/>
        <end position="432"/>
    </location>
</feature>
<protein>
    <recommendedName>
        <fullName evidence="2">DUF7596 domain-containing protein</fullName>
    </recommendedName>
</protein>
<dbReference type="InterPro" id="IPR056017">
    <property type="entry name" value="DUF7596"/>
</dbReference>
<name>A0A2A2KL01_9BILA</name>
<dbReference type="Gene3D" id="3.40.630.90">
    <property type="match status" value="1"/>
</dbReference>
<dbReference type="AlphaFoldDB" id="A0A2A2KL01"/>
<keyword evidence="1" id="KW-0812">Transmembrane</keyword>